<name>A0A067DM41_CITSI</name>
<dbReference type="PANTHER" id="PTHR47863:SF5">
    <property type="entry name" value="HOMEODOMAIN-LIKE PROTEIN WITH RING_FYVE_PHD-TYPE ZINC FINGER DOMAIN-CONTAINING PROTEIN-RELATED"/>
    <property type="match status" value="1"/>
</dbReference>
<keyword evidence="3" id="KW-1185">Reference proteome</keyword>
<evidence type="ECO:0008006" key="4">
    <source>
        <dbReference type="Google" id="ProtNLM"/>
    </source>
</evidence>
<dbReference type="Proteomes" id="UP000027120">
    <property type="component" value="Unassembled WGS sequence"/>
</dbReference>
<gene>
    <name evidence="2" type="ORF">CISIN_1g044718mg</name>
</gene>
<dbReference type="PANTHER" id="PTHR47863">
    <property type="entry name" value="RING/FYVE/PHD ZINC FINGER SUPERFAMILY PROTEIN"/>
    <property type="match status" value="1"/>
</dbReference>
<dbReference type="EMBL" id="KK785334">
    <property type="protein sequence ID" value="KDO44064.1"/>
    <property type="molecule type" value="Genomic_DNA"/>
</dbReference>
<evidence type="ECO:0000313" key="2">
    <source>
        <dbReference type="EMBL" id="KDO44064.1"/>
    </source>
</evidence>
<feature type="region of interest" description="Disordered" evidence="1">
    <location>
        <begin position="192"/>
        <end position="214"/>
    </location>
</feature>
<sequence length="236" mass="26781">MASAYNDHENGIHIENHSGSGRSGDFMDVDLLEEEPCIKCNRRDENLLVCSQSGCLISVHENCLSCGVEFDDVGNFYRPYCWYKCELMRTKELRKKAMETKKKLACFIDSKSFSGDKKKENCRTDKANELSISSLHEERNYGYGGCEDRMDDVQVEDLIVEVEFELENDGDNAKTADSCDRFKRALESQSDPLAVHSHPGDKINNSRDKTPGIGSLVNYTSKERPSEENVCETYEL</sequence>
<protein>
    <recommendedName>
        <fullName evidence="4">Zinc finger PHD-type domain-containing protein</fullName>
    </recommendedName>
</protein>
<evidence type="ECO:0000313" key="3">
    <source>
        <dbReference type="Proteomes" id="UP000027120"/>
    </source>
</evidence>
<reference evidence="2 3" key="1">
    <citation type="submission" date="2014-04" db="EMBL/GenBank/DDBJ databases">
        <authorList>
            <consortium name="International Citrus Genome Consortium"/>
            <person name="Gmitter F."/>
            <person name="Chen C."/>
            <person name="Farmerie W."/>
            <person name="Harkins T."/>
            <person name="Desany B."/>
            <person name="Mohiuddin M."/>
            <person name="Kodira C."/>
            <person name="Borodovsky M."/>
            <person name="Lomsadze A."/>
            <person name="Burns P."/>
            <person name="Jenkins J."/>
            <person name="Prochnik S."/>
            <person name="Shu S."/>
            <person name="Chapman J."/>
            <person name="Pitluck S."/>
            <person name="Schmutz J."/>
            <person name="Rokhsar D."/>
        </authorList>
    </citation>
    <scope>NUCLEOTIDE SEQUENCE</scope>
</reference>
<proteinExistence type="predicted"/>
<organism evidence="2 3">
    <name type="scientific">Citrus sinensis</name>
    <name type="common">Sweet orange</name>
    <name type="synonym">Citrus aurantium var. sinensis</name>
    <dbReference type="NCBI Taxonomy" id="2711"/>
    <lineage>
        <taxon>Eukaryota</taxon>
        <taxon>Viridiplantae</taxon>
        <taxon>Streptophyta</taxon>
        <taxon>Embryophyta</taxon>
        <taxon>Tracheophyta</taxon>
        <taxon>Spermatophyta</taxon>
        <taxon>Magnoliopsida</taxon>
        <taxon>eudicotyledons</taxon>
        <taxon>Gunneridae</taxon>
        <taxon>Pentapetalae</taxon>
        <taxon>rosids</taxon>
        <taxon>malvids</taxon>
        <taxon>Sapindales</taxon>
        <taxon>Rutaceae</taxon>
        <taxon>Aurantioideae</taxon>
        <taxon>Citrus</taxon>
    </lineage>
</organism>
<dbReference type="AlphaFoldDB" id="A0A067DM41"/>
<feature type="compositionally biased region" description="Basic and acidic residues" evidence="1">
    <location>
        <begin position="198"/>
        <end position="210"/>
    </location>
</feature>
<dbReference type="STRING" id="2711.A0A067DM41"/>
<accession>A0A067DM41</accession>
<evidence type="ECO:0000256" key="1">
    <source>
        <dbReference type="SAM" id="MobiDB-lite"/>
    </source>
</evidence>